<name>A0A6M3T9N0_9CAUD</name>
<dbReference type="KEGG" id="vg:55630527"/>
<dbReference type="Proteomes" id="UP000501526">
    <property type="component" value="Segment"/>
</dbReference>
<dbReference type="EMBL" id="MT310850">
    <property type="protein sequence ID" value="QJD49594.1"/>
    <property type="molecule type" value="Genomic_DNA"/>
</dbReference>
<dbReference type="GeneID" id="55630527"/>
<protein>
    <submittedName>
        <fullName evidence="1">Uncharacterized protein</fullName>
    </submittedName>
</protein>
<keyword evidence="2" id="KW-1185">Reference proteome</keyword>
<proteinExistence type="predicted"/>
<accession>A0A6M3T9N0</accession>
<evidence type="ECO:0000313" key="2">
    <source>
        <dbReference type="Proteomes" id="UP000501526"/>
    </source>
</evidence>
<gene>
    <name evidence="1" type="primary">16</name>
    <name evidence="1" type="ORF">SEA_SECRETARIAT_16</name>
</gene>
<sequence>MKNEAIKLFLKVYPSRTVKWTTFYEDAWYILAIDKRDKFEGSMNPYFKVDPITKKVTEYSPTLDPAHFNAMISSGG</sequence>
<dbReference type="RefSeq" id="YP_009859426.1">
    <property type="nucleotide sequence ID" value="NC_048876.1"/>
</dbReference>
<reference evidence="1 2" key="1">
    <citation type="submission" date="2020-04" db="EMBL/GenBank/DDBJ databases">
        <authorList>
            <person name="Chase M.A."/>
            <person name="Coleman C.N."/>
            <person name="Cunha M.O."/>
            <person name="Daffner M."/>
            <person name="Deam C.J."/>
            <person name="Deloso L.J."/>
            <person name="Desomma A.M."/>
            <person name="Gallardo J."/>
            <person name="Horne M.E."/>
            <person name="Kanahan O.P."/>
            <person name="Lam V."/>
            <person name="Morgan R.T."/>
            <person name="Mustor E.M."/>
            <person name="Ricardo-Iglesias M."/>
            <person name="Sartorio C.J."/>
            <person name="Sciacchitano A.R."/>
            <person name="Tvenstrup A.W."/>
            <person name="Wood A.R."/>
            <person name="Pollenz R.S."/>
            <person name="Garlena R.A."/>
            <person name="Russell D.A."/>
            <person name="Pope W.H."/>
            <person name="Jacobs-Sera D."/>
            <person name="Hatfull G.F."/>
        </authorList>
    </citation>
    <scope>NUCLEOTIDE SEQUENCE [LARGE SCALE GENOMIC DNA]</scope>
</reference>
<evidence type="ECO:0000313" key="1">
    <source>
        <dbReference type="EMBL" id="QJD49594.1"/>
    </source>
</evidence>
<organism evidence="1 2">
    <name type="scientific">Gordonia phage Secretariat</name>
    <dbReference type="NCBI Taxonomy" id="2725616"/>
    <lineage>
        <taxon>Viruses</taxon>
        <taxon>Duplodnaviria</taxon>
        <taxon>Heunggongvirae</taxon>
        <taxon>Uroviricota</taxon>
        <taxon>Caudoviricetes</taxon>
        <taxon>Deejayvirinae</taxon>
        <taxon>Secretariatvirus</taxon>
        <taxon>Secretariatvirus secretariat</taxon>
    </lineage>
</organism>